<name>A0A1I5YNP4_9RHOB</name>
<evidence type="ECO:0000259" key="3">
    <source>
        <dbReference type="PROSITE" id="PS51186"/>
    </source>
</evidence>
<reference evidence="5" key="1">
    <citation type="submission" date="2016-10" db="EMBL/GenBank/DDBJ databases">
        <authorList>
            <person name="Varghese N."/>
            <person name="Submissions S."/>
        </authorList>
    </citation>
    <scope>NUCLEOTIDE SEQUENCE [LARGE SCALE GENOMIC DNA]</scope>
    <source>
        <strain evidence="5">JCM 10271</strain>
    </source>
</reference>
<dbReference type="CDD" id="cd04301">
    <property type="entry name" value="NAT_SF"/>
    <property type="match status" value="1"/>
</dbReference>
<dbReference type="PANTHER" id="PTHR43877:SF1">
    <property type="entry name" value="ACETYLTRANSFERASE"/>
    <property type="match status" value="1"/>
</dbReference>
<keyword evidence="5" id="KW-1185">Reference proteome</keyword>
<dbReference type="InterPro" id="IPR000182">
    <property type="entry name" value="GNAT_dom"/>
</dbReference>
<accession>A0A1I5YNP4</accession>
<organism evidence="4 5">
    <name type="scientific">Roseivivax halotolerans</name>
    <dbReference type="NCBI Taxonomy" id="93684"/>
    <lineage>
        <taxon>Bacteria</taxon>
        <taxon>Pseudomonadati</taxon>
        <taxon>Pseudomonadota</taxon>
        <taxon>Alphaproteobacteria</taxon>
        <taxon>Rhodobacterales</taxon>
        <taxon>Roseobacteraceae</taxon>
        <taxon>Roseivivax</taxon>
    </lineage>
</organism>
<dbReference type="Gene3D" id="3.40.630.30">
    <property type="match status" value="1"/>
</dbReference>
<dbReference type="STRING" id="93684.SAMN05421853_106120"/>
<dbReference type="AlphaFoldDB" id="A0A1I5YNP4"/>
<dbReference type="PANTHER" id="PTHR43877">
    <property type="entry name" value="AMINOALKYLPHOSPHONATE N-ACETYLTRANSFERASE-RELATED-RELATED"/>
    <property type="match status" value="1"/>
</dbReference>
<sequence>MRIRPTHPDDVTGISEMLTALADAGKRTRPSDPDFVRSTYVENDALVSSHVAEGESGRILGLQVVILAGPDDPFGVPEGYGSIGTHVAPDAGRRGIGSRLFEATEAVVRQSGLPAADASIADDNAEGLQYYEAMGFRTDREGAGRIVKRLSFA</sequence>
<dbReference type="SUPFAM" id="SSF55729">
    <property type="entry name" value="Acyl-CoA N-acyltransferases (Nat)"/>
    <property type="match status" value="1"/>
</dbReference>
<keyword evidence="4" id="KW-0689">Ribosomal protein</keyword>
<dbReference type="GO" id="GO:0016747">
    <property type="term" value="F:acyltransferase activity, transferring groups other than amino-acyl groups"/>
    <property type="evidence" value="ECO:0007669"/>
    <property type="project" value="InterPro"/>
</dbReference>
<dbReference type="Pfam" id="PF00583">
    <property type="entry name" value="Acetyltransf_1"/>
    <property type="match status" value="1"/>
</dbReference>
<keyword evidence="4" id="KW-0687">Ribonucleoprotein</keyword>
<dbReference type="PROSITE" id="PS51186">
    <property type="entry name" value="GNAT"/>
    <property type="match status" value="1"/>
</dbReference>
<evidence type="ECO:0000256" key="2">
    <source>
        <dbReference type="ARBA" id="ARBA00023315"/>
    </source>
</evidence>
<proteinExistence type="predicted"/>
<dbReference type="RefSeq" id="WP_175497531.1">
    <property type="nucleotide sequence ID" value="NZ_FOXV01000006.1"/>
</dbReference>
<dbReference type="InterPro" id="IPR016181">
    <property type="entry name" value="Acyl_CoA_acyltransferase"/>
</dbReference>
<dbReference type="Proteomes" id="UP000243106">
    <property type="component" value="Unassembled WGS sequence"/>
</dbReference>
<evidence type="ECO:0000313" key="5">
    <source>
        <dbReference type="Proteomes" id="UP000243106"/>
    </source>
</evidence>
<protein>
    <submittedName>
        <fullName evidence="4">Ribosomal protein S18 acetylase RimI</fullName>
    </submittedName>
</protein>
<keyword evidence="2" id="KW-0012">Acyltransferase</keyword>
<keyword evidence="1" id="KW-0808">Transferase</keyword>
<evidence type="ECO:0000256" key="1">
    <source>
        <dbReference type="ARBA" id="ARBA00022679"/>
    </source>
</evidence>
<dbReference type="GO" id="GO:0005840">
    <property type="term" value="C:ribosome"/>
    <property type="evidence" value="ECO:0007669"/>
    <property type="project" value="UniProtKB-KW"/>
</dbReference>
<gene>
    <name evidence="4" type="ORF">SAMN05421853_106120</name>
</gene>
<dbReference type="InterPro" id="IPR050832">
    <property type="entry name" value="Bact_Acetyltransf"/>
</dbReference>
<evidence type="ECO:0000313" key="4">
    <source>
        <dbReference type="EMBL" id="SFQ45813.1"/>
    </source>
</evidence>
<dbReference type="EMBL" id="FOXV01000006">
    <property type="protein sequence ID" value="SFQ45813.1"/>
    <property type="molecule type" value="Genomic_DNA"/>
</dbReference>
<feature type="domain" description="N-acetyltransferase" evidence="3">
    <location>
        <begin position="1"/>
        <end position="153"/>
    </location>
</feature>